<gene>
    <name evidence="2" type="ORF">CBF32_02495</name>
    <name evidence="1" type="ORF">HED35_04185</name>
</gene>
<accession>A0A369B3E2</accession>
<dbReference type="AlphaFoldDB" id="A0A369B3E2"/>
<dbReference type="Proteomes" id="UP000521358">
    <property type="component" value="Unassembled WGS sequence"/>
</dbReference>
<name>A0A369B3E2_9ENTE</name>
<dbReference type="Proteomes" id="UP000288197">
    <property type="component" value="Unassembled WGS sequence"/>
</dbReference>
<dbReference type="OrthoDB" id="2199975at2"/>
<dbReference type="EMBL" id="JAAVMB010000003">
    <property type="protein sequence ID" value="NKC67277.1"/>
    <property type="molecule type" value="Genomic_DNA"/>
</dbReference>
<evidence type="ECO:0000313" key="1">
    <source>
        <dbReference type="EMBL" id="NKC67277.1"/>
    </source>
</evidence>
<reference evidence="1 4" key="2">
    <citation type="submission" date="2020-03" db="EMBL/GenBank/DDBJ databases">
        <title>Bacterial samples isolated from urine from healthy bovine heifers (Gyr breed).</title>
        <authorList>
            <person name="Giannattasio-Ferraz S."/>
            <person name="Maskeri L."/>
            <person name="Penido A."/>
            <person name="Barbosa-Stancioli E.F."/>
            <person name="Putonti C."/>
        </authorList>
    </citation>
    <scope>NUCLEOTIDE SEQUENCE [LARGE SCALE GENOMIC DNA]</scope>
    <source>
        <strain evidence="1 4">UFMG-H7</strain>
    </source>
</reference>
<reference evidence="2 3" key="1">
    <citation type="submission" date="2017-05" db="EMBL/GenBank/DDBJ databases">
        <title>Vagococcus spp. assemblies.</title>
        <authorList>
            <person name="Gulvik C.A."/>
        </authorList>
    </citation>
    <scope>NUCLEOTIDE SEQUENCE [LARGE SCALE GENOMIC DNA]</scope>
    <source>
        <strain evidence="2 3">NCFB 2497</strain>
    </source>
</reference>
<comment type="caution">
    <text evidence="1">The sequence shown here is derived from an EMBL/GenBank/DDBJ whole genome shotgun (WGS) entry which is preliminary data.</text>
</comment>
<organism evidence="1 4">
    <name type="scientific">Vagococcus fluvialis</name>
    <dbReference type="NCBI Taxonomy" id="2738"/>
    <lineage>
        <taxon>Bacteria</taxon>
        <taxon>Bacillati</taxon>
        <taxon>Bacillota</taxon>
        <taxon>Bacilli</taxon>
        <taxon>Lactobacillales</taxon>
        <taxon>Enterococcaceae</taxon>
        <taxon>Vagococcus</taxon>
    </lineage>
</organism>
<evidence type="ECO:0000313" key="3">
    <source>
        <dbReference type="Proteomes" id="UP000288197"/>
    </source>
</evidence>
<keyword evidence="3" id="KW-1185">Reference proteome</keyword>
<proteinExistence type="predicted"/>
<protein>
    <submittedName>
        <fullName evidence="1">Uncharacterized protein</fullName>
    </submittedName>
</protein>
<dbReference type="EMBL" id="NGJX01000002">
    <property type="protein sequence ID" value="RSU04264.1"/>
    <property type="molecule type" value="Genomic_DNA"/>
</dbReference>
<evidence type="ECO:0000313" key="2">
    <source>
        <dbReference type="EMBL" id="RSU04264.1"/>
    </source>
</evidence>
<dbReference type="GeneID" id="63145182"/>
<dbReference type="RefSeq" id="WP_086342999.1">
    <property type="nucleotide sequence ID" value="NZ_CP081459.1"/>
</dbReference>
<sequence length="100" mass="11717">MTDIYGLVEVSRGLDLAFYFVTIELEEQVLYLKDRTNGKKPLNMMIPLSEMEDFRTHTVFSTEEISFNYQDVSYKFVEYGNQTITLFGKLLERNMLALVN</sequence>
<evidence type="ECO:0000313" key="4">
    <source>
        <dbReference type="Proteomes" id="UP000521358"/>
    </source>
</evidence>